<dbReference type="SUPFAM" id="SSF50037">
    <property type="entry name" value="C-terminal domain of transcriptional repressors"/>
    <property type="match status" value="1"/>
</dbReference>
<dbReference type="InterPro" id="IPR008988">
    <property type="entry name" value="Transcriptional_repressor_C"/>
</dbReference>
<dbReference type="EMBL" id="SODD01000016">
    <property type="protein sequence ID" value="TDW19915.1"/>
    <property type="molecule type" value="Genomic_DNA"/>
</dbReference>
<dbReference type="PANTHER" id="PTHR43151">
    <property type="entry name" value="FEOA FAMILY PROTEIN"/>
    <property type="match status" value="1"/>
</dbReference>
<proteinExistence type="predicted"/>
<comment type="caution">
    <text evidence="3">The sequence shown here is derived from an EMBL/GenBank/DDBJ whole genome shotgun (WGS) entry which is preliminary data.</text>
</comment>
<evidence type="ECO:0000313" key="3">
    <source>
        <dbReference type="EMBL" id="TDW19915.1"/>
    </source>
</evidence>
<evidence type="ECO:0000313" key="4">
    <source>
        <dbReference type="Proteomes" id="UP000294743"/>
    </source>
</evidence>
<feature type="domain" description="Ferrous iron transporter FeoA-like" evidence="2">
    <location>
        <begin position="1"/>
        <end position="70"/>
    </location>
</feature>
<evidence type="ECO:0000259" key="2">
    <source>
        <dbReference type="SMART" id="SM00899"/>
    </source>
</evidence>
<accession>A0A4R7ZQP4</accession>
<dbReference type="Gene3D" id="2.30.30.90">
    <property type="match status" value="1"/>
</dbReference>
<dbReference type="GO" id="GO:0046914">
    <property type="term" value="F:transition metal ion binding"/>
    <property type="evidence" value="ECO:0007669"/>
    <property type="project" value="InterPro"/>
</dbReference>
<dbReference type="InterPro" id="IPR007167">
    <property type="entry name" value="Fe-transptr_FeoA-like"/>
</dbReference>
<dbReference type="PANTHER" id="PTHR43151:SF1">
    <property type="entry name" value="SSR2333 PROTEIN"/>
    <property type="match status" value="1"/>
</dbReference>
<dbReference type="InterPro" id="IPR053184">
    <property type="entry name" value="FeoA-like"/>
</dbReference>
<gene>
    <name evidence="3" type="ORF">EDD63_11611</name>
</gene>
<organism evidence="3 4">
    <name type="scientific">Breznakia blatticola</name>
    <dbReference type="NCBI Taxonomy" id="1754012"/>
    <lineage>
        <taxon>Bacteria</taxon>
        <taxon>Bacillati</taxon>
        <taxon>Bacillota</taxon>
        <taxon>Erysipelotrichia</taxon>
        <taxon>Erysipelotrichales</taxon>
        <taxon>Erysipelotrichaceae</taxon>
        <taxon>Breznakia</taxon>
    </lineage>
</organism>
<dbReference type="Pfam" id="PF04023">
    <property type="entry name" value="FeoA"/>
    <property type="match status" value="1"/>
</dbReference>
<dbReference type="RefSeq" id="WP_166667560.1">
    <property type="nucleotide sequence ID" value="NZ_SODD01000016.1"/>
</dbReference>
<dbReference type="InterPro" id="IPR038157">
    <property type="entry name" value="FeoA_core_dom"/>
</dbReference>
<name>A0A4R7ZQP4_9FIRM</name>
<keyword evidence="4" id="KW-1185">Reference proteome</keyword>
<protein>
    <submittedName>
        <fullName evidence="3">Ferrous iron transport protein A</fullName>
    </submittedName>
</protein>
<reference evidence="3 4" key="1">
    <citation type="submission" date="2019-03" db="EMBL/GenBank/DDBJ databases">
        <title>Genomic Encyclopedia of Type Strains, Phase IV (KMG-IV): sequencing the most valuable type-strain genomes for metagenomic binning, comparative biology and taxonomic classification.</title>
        <authorList>
            <person name="Goeker M."/>
        </authorList>
    </citation>
    <scope>NUCLEOTIDE SEQUENCE [LARGE SCALE GENOMIC DNA]</scope>
    <source>
        <strain evidence="3 4">DSM 28867</strain>
    </source>
</reference>
<sequence>MPLIIAPLGKSVKVLKYSLDEGSEKRLRDLGLVPGCEIAVVQESGGDLIIQVKDARIALNKSLARKIFVA</sequence>
<keyword evidence="1" id="KW-0408">Iron</keyword>
<evidence type="ECO:0000256" key="1">
    <source>
        <dbReference type="ARBA" id="ARBA00023004"/>
    </source>
</evidence>
<dbReference type="SMART" id="SM00899">
    <property type="entry name" value="FeoA"/>
    <property type="match status" value="1"/>
</dbReference>
<dbReference type="AlphaFoldDB" id="A0A4R7ZQP4"/>
<dbReference type="Proteomes" id="UP000294743">
    <property type="component" value="Unassembled WGS sequence"/>
</dbReference>